<organism evidence="2 3">
    <name type="scientific">Durusdinium trenchii</name>
    <dbReference type="NCBI Taxonomy" id="1381693"/>
    <lineage>
        <taxon>Eukaryota</taxon>
        <taxon>Sar</taxon>
        <taxon>Alveolata</taxon>
        <taxon>Dinophyceae</taxon>
        <taxon>Suessiales</taxon>
        <taxon>Symbiodiniaceae</taxon>
        <taxon>Durusdinium</taxon>
    </lineage>
</organism>
<dbReference type="EMBL" id="CAXAMN010001625">
    <property type="protein sequence ID" value="CAK8995467.1"/>
    <property type="molecule type" value="Genomic_DNA"/>
</dbReference>
<dbReference type="Proteomes" id="UP001642484">
    <property type="component" value="Unassembled WGS sequence"/>
</dbReference>
<reference evidence="2 3" key="1">
    <citation type="submission" date="2024-02" db="EMBL/GenBank/DDBJ databases">
        <authorList>
            <person name="Chen Y."/>
            <person name="Shah S."/>
            <person name="Dougan E. K."/>
            <person name="Thang M."/>
            <person name="Chan C."/>
        </authorList>
    </citation>
    <scope>NUCLEOTIDE SEQUENCE [LARGE SCALE GENOMIC DNA]</scope>
</reference>
<comment type="caution">
    <text evidence="2">The sequence shown here is derived from an EMBL/GenBank/DDBJ whole genome shotgun (WGS) entry which is preliminary data.</text>
</comment>
<accession>A0ABP0I1R6</accession>
<evidence type="ECO:0000256" key="1">
    <source>
        <dbReference type="SAM" id="MobiDB-lite"/>
    </source>
</evidence>
<proteinExistence type="predicted"/>
<gene>
    <name evidence="2" type="ORF">CCMP2556_LOCUS4036</name>
</gene>
<evidence type="ECO:0000313" key="2">
    <source>
        <dbReference type="EMBL" id="CAK8995467.1"/>
    </source>
</evidence>
<evidence type="ECO:0000313" key="3">
    <source>
        <dbReference type="Proteomes" id="UP001642484"/>
    </source>
</evidence>
<keyword evidence="3" id="KW-1185">Reference proteome</keyword>
<sequence length="122" mass="13560">MLVPYTARSVWIFFVPPCIYLTPDLQRDPTHVDVEPRTHGGSSSIFKDGRITSVGLMRPSCGHKAEGMHHWQPEDVIELENYLRLLSSSCTSSCQVSLLPDQTPAERASSRPARGSPPNVEE</sequence>
<name>A0ABP0I1R6_9DINO</name>
<feature type="region of interest" description="Disordered" evidence="1">
    <location>
        <begin position="99"/>
        <end position="122"/>
    </location>
</feature>
<protein>
    <submittedName>
        <fullName evidence="2">Uncharacterized protein</fullName>
    </submittedName>
</protein>